<feature type="region of interest" description="Disordered" evidence="1">
    <location>
        <begin position="283"/>
        <end position="313"/>
    </location>
</feature>
<protein>
    <submittedName>
        <fullName evidence="2">Uncharacterized protein</fullName>
    </submittedName>
</protein>
<evidence type="ECO:0000313" key="3">
    <source>
        <dbReference type="Proteomes" id="UP000682403"/>
    </source>
</evidence>
<sequence>MPNFLKTLQPFILSEDPILQDFALKKIDDARLGNDETFHLALDANDKNTPNNQTNTILPYTYSYQIGQAGAQRLVDLLKKKDHNLYWYRTIFSHLDSERIEGHFEEVRPVMEEEHLTQLESIIKLNHLSISELQNEHSRVTDEMESQGLYNDNLYTYCKRITDRLIKWNAYTSEEIEEIIQQETKQDYFTYKGYMAVYAAGELKIHSLVEDLAKLTLRGREEILVEEVEAALIKIGTDEVITCVAPCALDPDEFYSSIAVLKNSKSELAVEKLLSLFDSSHRSYSENTDGRSVMQPAVNRGHSQTGRLYGTRI</sequence>
<keyword evidence="3" id="KW-1185">Reference proteome</keyword>
<organism evidence="2 3">
    <name type="scientific">Metabacillus flavus</name>
    <dbReference type="NCBI Taxonomy" id="2823519"/>
    <lineage>
        <taxon>Bacteria</taxon>
        <taxon>Bacillati</taxon>
        <taxon>Bacillota</taxon>
        <taxon>Bacilli</taxon>
        <taxon>Bacillales</taxon>
        <taxon>Bacillaceae</taxon>
        <taxon>Metabacillus</taxon>
    </lineage>
</organism>
<accession>A0ABS5LA53</accession>
<proteinExistence type="predicted"/>
<dbReference type="RefSeq" id="WP_211556170.1">
    <property type="nucleotide sequence ID" value="NZ_JAGVRK010000001.1"/>
</dbReference>
<evidence type="ECO:0000256" key="1">
    <source>
        <dbReference type="SAM" id="MobiDB-lite"/>
    </source>
</evidence>
<evidence type="ECO:0000313" key="2">
    <source>
        <dbReference type="EMBL" id="MBS2967602.1"/>
    </source>
</evidence>
<dbReference type="Proteomes" id="UP000682403">
    <property type="component" value="Unassembled WGS sequence"/>
</dbReference>
<name>A0ABS5LA53_9BACI</name>
<dbReference type="EMBL" id="JAGVRK010000001">
    <property type="protein sequence ID" value="MBS2967602.1"/>
    <property type="molecule type" value="Genomic_DNA"/>
</dbReference>
<gene>
    <name evidence="2" type="ORF">J9317_02300</name>
</gene>
<reference evidence="2 3" key="1">
    <citation type="submission" date="2021-04" db="EMBL/GenBank/DDBJ databases">
        <title>Metabacillus sp. strain KIGAM252 whole genome sequence.</title>
        <authorList>
            <person name="Seo M.-J."/>
            <person name="Cho E.-S."/>
            <person name="Hwang C.Y."/>
            <person name="Yoon D.J."/>
        </authorList>
    </citation>
    <scope>NUCLEOTIDE SEQUENCE [LARGE SCALE GENOMIC DNA]</scope>
    <source>
        <strain evidence="2 3">KIGAM252</strain>
    </source>
</reference>
<comment type="caution">
    <text evidence="2">The sequence shown here is derived from an EMBL/GenBank/DDBJ whole genome shotgun (WGS) entry which is preliminary data.</text>
</comment>